<dbReference type="Pfam" id="PF04194">
    <property type="entry name" value="PDCD2_C"/>
    <property type="match status" value="1"/>
</dbReference>
<protein>
    <recommendedName>
        <fullName evidence="2">Programmed cell death protein 2 C-terminal domain-containing protein</fullName>
    </recommendedName>
</protein>
<proteinExistence type="predicted"/>
<feature type="region of interest" description="Disordered" evidence="1">
    <location>
        <begin position="1"/>
        <end position="22"/>
    </location>
</feature>
<evidence type="ECO:0000313" key="4">
    <source>
        <dbReference type="Proteomes" id="UP000789595"/>
    </source>
</evidence>
<evidence type="ECO:0000313" key="3">
    <source>
        <dbReference type="EMBL" id="CAH0365176.1"/>
    </source>
</evidence>
<evidence type="ECO:0000256" key="1">
    <source>
        <dbReference type="SAM" id="MobiDB-lite"/>
    </source>
</evidence>
<dbReference type="PANTHER" id="PTHR46421">
    <property type="entry name" value="PROGRAMMED CELL DEATH PROTEIN 2-LIKE"/>
    <property type="match status" value="1"/>
</dbReference>
<keyword evidence="4" id="KW-1185">Reference proteome</keyword>
<feature type="domain" description="Programmed cell death protein 2 C-terminal" evidence="2">
    <location>
        <begin position="241"/>
        <end position="320"/>
    </location>
</feature>
<feature type="region of interest" description="Disordered" evidence="1">
    <location>
        <begin position="133"/>
        <end position="160"/>
    </location>
</feature>
<dbReference type="GO" id="GO:0005737">
    <property type="term" value="C:cytoplasm"/>
    <property type="evidence" value="ECO:0007669"/>
    <property type="project" value="InterPro"/>
</dbReference>
<reference evidence="3" key="1">
    <citation type="submission" date="2021-11" db="EMBL/GenBank/DDBJ databases">
        <authorList>
            <consortium name="Genoscope - CEA"/>
            <person name="William W."/>
        </authorList>
    </citation>
    <scope>NUCLEOTIDE SEQUENCE</scope>
</reference>
<feature type="region of interest" description="Disordered" evidence="1">
    <location>
        <begin position="100"/>
        <end position="121"/>
    </location>
</feature>
<dbReference type="PANTHER" id="PTHR46421:SF1">
    <property type="entry name" value="PROGRAMMED CELL DEATH PROTEIN 2-LIKE"/>
    <property type="match status" value="1"/>
</dbReference>
<dbReference type="AlphaFoldDB" id="A0A8J2SCK1"/>
<dbReference type="InterPro" id="IPR007320">
    <property type="entry name" value="PDCD2_C"/>
</dbReference>
<accession>A0A8J2SCK1</accession>
<feature type="compositionally biased region" description="Pro residues" evidence="1">
    <location>
        <begin position="139"/>
        <end position="151"/>
    </location>
</feature>
<name>A0A8J2SCK1_9STRA</name>
<sequence>MCSLAVPTGRGGDGPADSWLGGRPRYLDGRERPPPTCGACAAPLPLVAQISAPVDGRARALHVFGCPPCAGDARAWCVRRTQAAAVDALSVEALSIEPAAATAAPAPAADAWTWDDDEDDDEADLEALLRSHEAGAAAPPAPRRPAPPPPPPEREPEPAAAGPVLPRVALDWVAEPEVAAVDSDDDGDDAGGDDAAMRRRLAAYLAEGDDAAALRAALDGGAPPGPAADGDGYEAAGADDRFARRLARCPDQVVRYAYGAAPLWPAADGPPAAPPCACGAPRDFELQLMPTLAYVLRHDALDVHTVLVCSCRASCDASDAEAAVVRAAPSLQDLS</sequence>
<dbReference type="Proteomes" id="UP000789595">
    <property type="component" value="Unassembled WGS sequence"/>
</dbReference>
<evidence type="ECO:0000259" key="2">
    <source>
        <dbReference type="Pfam" id="PF04194"/>
    </source>
</evidence>
<gene>
    <name evidence="3" type="ORF">PECAL_1P15990</name>
</gene>
<comment type="caution">
    <text evidence="3">The sequence shown here is derived from an EMBL/GenBank/DDBJ whole genome shotgun (WGS) entry which is preliminary data.</text>
</comment>
<dbReference type="InterPro" id="IPR052815">
    <property type="entry name" value="PDCD2-like_regulator"/>
</dbReference>
<dbReference type="EMBL" id="CAKKNE010000001">
    <property type="protein sequence ID" value="CAH0365176.1"/>
    <property type="molecule type" value="Genomic_DNA"/>
</dbReference>
<organism evidence="3 4">
    <name type="scientific">Pelagomonas calceolata</name>
    <dbReference type="NCBI Taxonomy" id="35677"/>
    <lineage>
        <taxon>Eukaryota</taxon>
        <taxon>Sar</taxon>
        <taxon>Stramenopiles</taxon>
        <taxon>Ochrophyta</taxon>
        <taxon>Pelagophyceae</taxon>
        <taxon>Pelagomonadales</taxon>
        <taxon>Pelagomonadaceae</taxon>
        <taxon>Pelagomonas</taxon>
    </lineage>
</organism>
<feature type="compositionally biased region" description="Low complexity" evidence="1">
    <location>
        <begin position="100"/>
        <end position="112"/>
    </location>
</feature>